<feature type="transmembrane region" description="Helical" evidence="5">
    <location>
        <begin position="195"/>
        <end position="213"/>
    </location>
</feature>
<evidence type="ECO:0000259" key="6">
    <source>
        <dbReference type="Pfam" id="PF00916"/>
    </source>
</evidence>
<reference evidence="7 8" key="1">
    <citation type="journal article" date="2013" name="Nature">
        <title>Insights into bilaterian evolution from three spiralian genomes.</title>
        <authorList>
            <person name="Simakov O."/>
            <person name="Marletaz F."/>
            <person name="Cho S.J."/>
            <person name="Edsinger-Gonzales E."/>
            <person name="Havlak P."/>
            <person name="Hellsten U."/>
            <person name="Kuo D.H."/>
            <person name="Larsson T."/>
            <person name="Lv J."/>
            <person name="Arendt D."/>
            <person name="Savage R."/>
            <person name="Osoegawa K."/>
            <person name="de Jong P."/>
            <person name="Grimwood J."/>
            <person name="Chapman J.A."/>
            <person name="Shapiro H."/>
            <person name="Aerts A."/>
            <person name="Otillar R.P."/>
            <person name="Terry A.Y."/>
            <person name="Boore J.L."/>
            <person name="Grigoriev I.V."/>
            <person name="Lindberg D.R."/>
            <person name="Seaver E.C."/>
            <person name="Weisblat D.A."/>
            <person name="Putnam N.H."/>
            <person name="Rokhsar D.S."/>
        </authorList>
    </citation>
    <scope>NUCLEOTIDE SEQUENCE [LARGE SCALE GENOMIC DNA]</scope>
</reference>
<evidence type="ECO:0000256" key="1">
    <source>
        <dbReference type="ARBA" id="ARBA00004141"/>
    </source>
</evidence>
<gene>
    <name evidence="7" type="ORF">LOTGIDRAFT_145007</name>
</gene>
<feature type="transmembrane region" description="Helical" evidence="5">
    <location>
        <begin position="225"/>
        <end position="246"/>
    </location>
</feature>
<organism evidence="7 8">
    <name type="scientific">Lottia gigantea</name>
    <name type="common">Giant owl limpet</name>
    <dbReference type="NCBI Taxonomy" id="225164"/>
    <lineage>
        <taxon>Eukaryota</taxon>
        <taxon>Metazoa</taxon>
        <taxon>Spiralia</taxon>
        <taxon>Lophotrochozoa</taxon>
        <taxon>Mollusca</taxon>
        <taxon>Gastropoda</taxon>
        <taxon>Patellogastropoda</taxon>
        <taxon>Lottioidea</taxon>
        <taxon>Lottiidae</taxon>
        <taxon>Lottia</taxon>
    </lineage>
</organism>
<evidence type="ECO:0000313" key="7">
    <source>
        <dbReference type="EMBL" id="ESO94616.1"/>
    </source>
</evidence>
<dbReference type="Pfam" id="PF00916">
    <property type="entry name" value="Sulfate_transp"/>
    <property type="match status" value="1"/>
</dbReference>
<evidence type="ECO:0000256" key="5">
    <source>
        <dbReference type="SAM" id="Phobius"/>
    </source>
</evidence>
<dbReference type="CTD" id="20234901"/>
<evidence type="ECO:0000256" key="3">
    <source>
        <dbReference type="ARBA" id="ARBA00022989"/>
    </source>
</evidence>
<feature type="transmembrane region" description="Helical" evidence="5">
    <location>
        <begin position="354"/>
        <end position="387"/>
    </location>
</feature>
<evidence type="ECO:0000256" key="4">
    <source>
        <dbReference type="ARBA" id="ARBA00023136"/>
    </source>
</evidence>
<accession>V4ALZ2</accession>
<keyword evidence="4 5" id="KW-0472">Membrane</keyword>
<keyword evidence="8" id="KW-1185">Reference proteome</keyword>
<feature type="transmembrane region" description="Helical" evidence="5">
    <location>
        <begin position="40"/>
        <end position="59"/>
    </location>
</feature>
<evidence type="ECO:0000313" key="8">
    <source>
        <dbReference type="Proteomes" id="UP000030746"/>
    </source>
</evidence>
<dbReference type="Proteomes" id="UP000030746">
    <property type="component" value="Unassembled WGS sequence"/>
</dbReference>
<dbReference type="OrthoDB" id="288203at2759"/>
<comment type="subcellular location">
    <subcellularLocation>
        <location evidence="1">Membrane</location>
        <topology evidence="1">Multi-pass membrane protein</topology>
    </subcellularLocation>
</comment>
<feature type="transmembrane region" description="Helical" evidence="5">
    <location>
        <begin position="408"/>
        <end position="441"/>
    </location>
</feature>
<feature type="transmembrane region" description="Helical" evidence="5">
    <location>
        <begin position="314"/>
        <end position="334"/>
    </location>
</feature>
<dbReference type="InterPro" id="IPR001902">
    <property type="entry name" value="SLC26A/SulP_fam"/>
</dbReference>
<dbReference type="OMA" id="HTSECAK"/>
<keyword evidence="2 5" id="KW-0812">Transmembrane</keyword>
<dbReference type="GeneID" id="20234901"/>
<keyword evidence="3 5" id="KW-1133">Transmembrane helix</keyword>
<dbReference type="AlphaFoldDB" id="V4ALZ2"/>
<feature type="transmembrane region" description="Helical" evidence="5">
    <location>
        <begin position="282"/>
        <end position="302"/>
    </location>
</feature>
<feature type="domain" description="SLC26A/SulP transporter" evidence="6">
    <location>
        <begin position="11"/>
        <end position="414"/>
    </location>
</feature>
<dbReference type="InterPro" id="IPR011547">
    <property type="entry name" value="SLC26A/SulP_dom"/>
</dbReference>
<dbReference type="GO" id="GO:0016020">
    <property type="term" value="C:membrane"/>
    <property type="evidence" value="ECO:0007669"/>
    <property type="project" value="UniProtKB-SubCell"/>
</dbReference>
<sequence>MLRNYKRSNLMPDLIAGSTAGAMMIPQGMAFGALSTLPPIVGLYISLFAPLTYFFLGTCHQISMGNLMMADVLDLYDANIKSVNSVLYSVMNSTISNTTDIDNGIISDIQTKRIDVACSVTFIVGMITILLSKLGLGFVTCFMSNSLITSFTVGVSIHVFTSQLKNGLGLKLERETGLFKLPKTWYNVCAHLTEANIATLITWILCIIIIYLVKAQINDRFKNKMKIPIPIELIMVIFGTLASYYIGLNEQYDVKIVKSIPKGIPVPKVPSLTLATDYLGDGILIAVVSYAQTVALAKTFGLMHKYEINPDQEMFACGAANVVCSLFSGYITAASVSRSVVVNGAGAKTQFQSLVACSIVLLVIVVLAPYFFHLPLCVLAAIICVNLRGMFWKLTQLNPLRRQSKTDFTVWLVTFLVAVFVDVIPGLLAGIAVSFLLIIIITQQ</sequence>
<dbReference type="PANTHER" id="PTHR11814">
    <property type="entry name" value="SULFATE TRANSPORTER"/>
    <property type="match status" value="1"/>
</dbReference>
<dbReference type="RefSeq" id="XP_009054695.1">
    <property type="nucleotide sequence ID" value="XM_009056447.1"/>
</dbReference>
<dbReference type="HOGENOM" id="CLU_003182_9_5_1"/>
<name>V4ALZ2_LOTGI</name>
<protein>
    <recommendedName>
        <fullName evidence="6">SLC26A/SulP transporter domain-containing protein</fullName>
    </recommendedName>
</protein>
<dbReference type="EMBL" id="KB201799">
    <property type="protein sequence ID" value="ESO94616.1"/>
    <property type="molecule type" value="Genomic_DNA"/>
</dbReference>
<proteinExistence type="predicted"/>
<evidence type="ECO:0000256" key="2">
    <source>
        <dbReference type="ARBA" id="ARBA00022692"/>
    </source>
</evidence>
<feature type="transmembrane region" description="Helical" evidence="5">
    <location>
        <begin position="116"/>
        <end position="139"/>
    </location>
</feature>
<dbReference type="GO" id="GO:0055085">
    <property type="term" value="P:transmembrane transport"/>
    <property type="evidence" value="ECO:0007669"/>
    <property type="project" value="InterPro"/>
</dbReference>
<dbReference type="KEGG" id="lgi:LOTGIDRAFT_145007"/>